<evidence type="ECO:0000256" key="3">
    <source>
        <dbReference type="ARBA" id="ARBA00022695"/>
    </source>
</evidence>
<dbReference type="InterPro" id="IPR008921">
    <property type="entry name" value="DNA_pol3_clamp-load_cplx_C"/>
</dbReference>
<organism evidence="8 9">
    <name type="scientific">Treponema brennaborense (strain DSM 12168 / CIP 105900 / DD5/3)</name>
    <dbReference type="NCBI Taxonomy" id="906968"/>
    <lineage>
        <taxon>Bacteria</taxon>
        <taxon>Pseudomonadati</taxon>
        <taxon>Spirochaetota</taxon>
        <taxon>Spirochaetia</taxon>
        <taxon>Spirochaetales</taxon>
        <taxon>Treponemataceae</taxon>
        <taxon>Treponema</taxon>
    </lineage>
</organism>
<accession>F4LKI8</accession>
<proteinExistence type="inferred from homology"/>
<dbReference type="InterPro" id="IPR005790">
    <property type="entry name" value="DNA_polIII_delta"/>
</dbReference>
<dbReference type="Gene3D" id="3.40.50.300">
    <property type="entry name" value="P-loop containing nucleotide triphosphate hydrolases"/>
    <property type="match status" value="1"/>
</dbReference>
<dbReference type="SUPFAM" id="SSF52540">
    <property type="entry name" value="P-loop containing nucleoside triphosphate hydrolases"/>
    <property type="match status" value="1"/>
</dbReference>
<keyword evidence="9" id="KW-1185">Reference proteome</keyword>
<evidence type="ECO:0000256" key="1">
    <source>
        <dbReference type="ARBA" id="ARBA00012417"/>
    </source>
</evidence>
<dbReference type="SUPFAM" id="SSF48019">
    <property type="entry name" value="post-AAA+ oligomerization domain-like"/>
    <property type="match status" value="1"/>
</dbReference>
<evidence type="ECO:0000256" key="4">
    <source>
        <dbReference type="ARBA" id="ARBA00022705"/>
    </source>
</evidence>
<dbReference type="GO" id="GO:0009360">
    <property type="term" value="C:DNA polymerase III complex"/>
    <property type="evidence" value="ECO:0007669"/>
    <property type="project" value="TreeGrafter"/>
</dbReference>
<dbReference type="EMBL" id="CP002696">
    <property type="protein sequence ID" value="AEE17544.1"/>
    <property type="molecule type" value="Genomic_DNA"/>
</dbReference>
<dbReference type="eggNOG" id="COG1466">
    <property type="taxonomic scope" value="Bacteria"/>
</dbReference>
<dbReference type="KEGG" id="tbe:Trebr_2129"/>
<dbReference type="EC" id="2.7.7.7" evidence="1"/>
<dbReference type="Gene3D" id="1.10.8.60">
    <property type="match status" value="1"/>
</dbReference>
<dbReference type="NCBIfam" id="TIGR01128">
    <property type="entry name" value="holA"/>
    <property type="match status" value="1"/>
</dbReference>
<gene>
    <name evidence="8" type="ordered locus">Trebr_2129</name>
</gene>
<keyword evidence="4" id="KW-0235">DNA replication</keyword>
<dbReference type="GO" id="GO:0003887">
    <property type="term" value="F:DNA-directed DNA polymerase activity"/>
    <property type="evidence" value="ECO:0007669"/>
    <property type="project" value="UniProtKB-KW"/>
</dbReference>
<name>F4LKI8_TREBD</name>
<evidence type="ECO:0000256" key="6">
    <source>
        <dbReference type="ARBA" id="ARBA00034754"/>
    </source>
</evidence>
<evidence type="ECO:0000256" key="5">
    <source>
        <dbReference type="ARBA" id="ARBA00022932"/>
    </source>
</evidence>
<comment type="catalytic activity">
    <reaction evidence="7">
        <text>DNA(n) + a 2'-deoxyribonucleoside 5'-triphosphate = DNA(n+1) + diphosphate</text>
        <dbReference type="Rhea" id="RHEA:22508"/>
        <dbReference type="Rhea" id="RHEA-COMP:17339"/>
        <dbReference type="Rhea" id="RHEA-COMP:17340"/>
        <dbReference type="ChEBI" id="CHEBI:33019"/>
        <dbReference type="ChEBI" id="CHEBI:61560"/>
        <dbReference type="ChEBI" id="CHEBI:173112"/>
        <dbReference type="EC" id="2.7.7.7"/>
    </reaction>
</comment>
<keyword evidence="5" id="KW-0239">DNA-directed DNA polymerase</keyword>
<evidence type="ECO:0000313" key="9">
    <source>
        <dbReference type="Proteomes" id="UP000006546"/>
    </source>
</evidence>
<dbReference type="STRING" id="906968.Trebr_2129"/>
<dbReference type="Gene3D" id="1.20.272.10">
    <property type="match status" value="1"/>
</dbReference>
<dbReference type="Proteomes" id="UP000006546">
    <property type="component" value="Chromosome"/>
</dbReference>
<dbReference type="AlphaFoldDB" id="F4LKI8"/>
<dbReference type="PANTHER" id="PTHR34388:SF1">
    <property type="entry name" value="DNA POLYMERASE III SUBUNIT DELTA"/>
    <property type="match status" value="1"/>
</dbReference>
<protein>
    <recommendedName>
        <fullName evidence="1">DNA-directed DNA polymerase</fullName>
        <ecNumber evidence="1">2.7.7.7</ecNumber>
    </recommendedName>
</protein>
<dbReference type="GO" id="GO:0006261">
    <property type="term" value="P:DNA-templated DNA replication"/>
    <property type="evidence" value="ECO:0007669"/>
    <property type="project" value="TreeGrafter"/>
</dbReference>
<dbReference type="GO" id="GO:0003677">
    <property type="term" value="F:DNA binding"/>
    <property type="evidence" value="ECO:0007669"/>
    <property type="project" value="InterPro"/>
</dbReference>
<dbReference type="InterPro" id="IPR027417">
    <property type="entry name" value="P-loop_NTPase"/>
</dbReference>
<evidence type="ECO:0000256" key="7">
    <source>
        <dbReference type="ARBA" id="ARBA00049244"/>
    </source>
</evidence>
<dbReference type="HOGENOM" id="CLU_821204_0_0_12"/>
<dbReference type="OrthoDB" id="367647at2"/>
<keyword evidence="2" id="KW-0808">Transferase</keyword>
<keyword evidence="3" id="KW-0548">Nucleotidyltransferase</keyword>
<evidence type="ECO:0000313" key="8">
    <source>
        <dbReference type="EMBL" id="AEE17544.1"/>
    </source>
</evidence>
<reference evidence="9" key="1">
    <citation type="submission" date="2011-04" db="EMBL/GenBank/DDBJ databases">
        <title>The complete genome of Treponema brennaborense DSM 12168.</title>
        <authorList>
            <person name="Lucas S."/>
            <person name="Han J."/>
            <person name="Lapidus A."/>
            <person name="Bruce D."/>
            <person name="Goodwin L."/>
            <person name="Pitluck S."/>
            <person name="Peters L."/>
            <person name="Kyrpides N."/>
            <person name="Mavromatis K."/>
            <person name="Ivanova N."/>
            <person name="Mikhailova N."/>
            <person name="Pagani I."/>
            <person name="Teshima H."/>
            <person name="Detter J.C."/>
            <person name="Tapia R."/>
            <person name="Han C."/>
            <person name="Land M."/>
            <person name="Hauser L."/>
            <person name="Markowitz V."/>
            <person name="Cheng J.-F."/>
            <person name="Hugenholtz P."/>
            <person name="Woyke T."/>
            <person name="Wu D."/>
            <person name="Gronow S."/>
            <person name="Wellnitz S."/>
            <person name="Brambilla E."/>
            <person name="Klenk H.-P."/>
            <person name="Eisen J.A."/>
        </authorList>
    </citation>
    <scope>NUCLEOTIDE SEQUENCE [LARGE SCALE GENOMIC DNA]</scope>
    <source>
        <strain evidence="9">DSM 12168 / CIP 105900 / DD5/3</strain>
    </source>
</reference>
<comment type="similarity">
    <text evidence="6">Belongs to the DNA polymerase HolA subunit family.</text>
</comment>
<sequence>MSAAPVYLFTGPEFGERNDAVLNLRIQMRKRLGDLDEYTFYTADTRVADVVSLLMNESLFAAARFIVLNGAEQIKKKEDLELLDGWIRSAASGKNAAGSALILVSEENSCDKKLEALIPKENKRIFWEMFDDRKEEWIRNFFKKAGYGVENDAVTTILDLVENNTEALRTECSRFFLCFDKGHTVGASDVEQILAHNREESPFTLFDAFTDLARNPAARLEASLEILQKLRMSKDSSGVQLIAGLTYCFRRLAVWHRLFAENPHPSDFDLKIKGFSSKKAQKQYRAAARIWNAPQTSLILAALARTDMDIRTAGTALEDTQLQLLLYAIVMKNGETLEREETESEPLL</sequence>
<dbReference type="RefSeq" id="WP_013759246.1">
    <property type="nucleotide sequence ID" value="NC_015500.1"/>
</dbReference>
<dbReference type="PANTHER" id="PTHR34388">
    <property type="entry name" value="DNA POLYMERASE III SUBUNIT DELTA"/>
    <property type="match status" value="1"/>
</dbReference>
<evidence type="ECO:0000256" key="2">
    <source>
        <dbReference type="ARBA" id="ARBA00022679"/>
    </source>
</evidence>